<protein>
    <submittedName>
        <fullName evidence="1">Uncharacterized protein</fullName>
    </submittedName>
</protein>
<dbReference type="Proteomes" id="UP001519460">
    <property type="component" value="Unassembled WGS sequence"/>
</dbReference>
<name>A0ABD0JYB7_9CAEN</name>
<evidence type="ECO:0000313" key="2">
    <source>
        <dbReference type="Proteomes" id="UP001519460"/>
    </source>
</evidence>
<comment type="caution">
    <text evidence="1">The sequence shown here is derived from an EMBL/GenBank/DDBJ whole genome shotgun (WGS) entry which is preliminary data.</text>
</comment>
<sequence length="217" mass="23955">THAIKSADILVCTEVTDLPVSPRCIMDNQRSPGQSADLIPDLSPENGTALKLSLSITLRPAAAAELNCLSVRQVSVFRAVMSHELPRFSVLSLTRTREQKLTLPALVAKQTDRHQKTTRKQSLLSVRLSIQCKPRSLFQHFLPQPTQVRSFAAVYCACILAIRGRMLQIHRRYIGAVSARHRYGADLARASWPVAPLILPSLGITGFERRALCANAP</sequence>
<feature type="non-terminal residue" evidence="1">
    <location>
        <position position="1"/>
    </location>
</feature>
<dbReference type="EMBL" id="JACVVK020000297">
    <property type="protein sequence ID" value="KAK7479700.1"/>
    <property type="molecule type" value="Genomic_DNA"/>
</dbReference>
<reference evidence="1 2" key="1">
    <citation type="journal article" date="2023" name="Sci. Data">
        <title>Genome assembly of the Korean intertidal mud-creeper Batillaria attramentaria.</title>
        <authorList>
            <person name="Patra A.K."/>
            <person name="Ho P.T."/>
            <person name="Jun S."/>
            <person name="Lee S.J."/>
            <person name="Kim Y."/>
            <person name="Won Y.J."/>
        </authorList>
    </citation>
    <scope>NUCLEOTIDE SEQUENCE [LARGE SCALE GENOMIC DNA]</scope>
    <source>
        <strain evidence="1">Wonlab-2016</strain>
    </source>
</reference>
<proteinExistence type="predicted"/>
<evidence type="ECO:0000313" key="1">
    <source>
        <dbReference type="EMBL" id="KAK7479700.1"/>
    </source>
</evidence>
<organism evidence="1 2">
    <name type="scientific">Batillaria attramentaria</name>
    <dbReference type="NCBI Taxonomy" id="370345"/>
    <lineage>
        <taxon>Eukaryota</taxon>
        <taxon>Metazoa</taxon>
        <taxon>Spiralia</taxon>
        <taxon>Lophotrochozoa</taxon>
        <taxon>Mollusca</taxon>
        <taxon>Gastropoda</taxon>
        <taxon>Caenogastropoda</taxon>
        <taxon>Sorbeoconcha</taxon>
        <taxon>Cerithioidea</taxon>
        <taxon>Batillariidae</taxon>
        <taxon>Batillaria</taxon>
    </lineage>
</organism>
<dbReference type="AlphaFoldDB" id="A0ABD0JYB7"/>
<keyword evidence="2" id="KW-1185">Reference proteome</keyword>
<gene>
    <name evidence="1" type="ORF">BaRGS_00029076</name>
</gene>
<accession>A0ABD0JYB7</accession>